<reference evidence="2" key="1">
    <citation type="submission" date="2020-05" db="EMBL/GenBank/DDBJ databases">
        <authorList>
            <person name="Chiriac C."/>
            <person name="Salcher M."/>
            <person name="Ghai R."/>
            <person name="Kavagutti S V."/>
        </authorList>
    </citation>
    <scope>NUCLEOTIDE SEQUENCE</scope>
</reference>
<evidence type="ECO:0000313" key="2">
    <source>
        <dbReference type="EMBL" id="CAB4557293.1"/>
    </source>
</evidence>
<feature type="transmembrane region" description="Helical" evidence="1">
    <location>
        <begin position="20"/>
        <end position="41"/>
    </location>
</feature>
<proteinExistence type="predicted"/>
<dbReference type="EMBL" id="CAEZSZ010000075">
    <property type="protein sequence ID" value="CAB4557293.1"/>
    <property type="molecule type" value="Genomic_DNA"/>
</dbReference>
<sequence length="120" mass="12684">MTNQSNWTALNPAGGIDADYSLTVLINNSAAIIFNDSVFFIKRNPRQFRAKVTNGSVDRLHIELAVLASVRNSAGAGISGAFKFNAGYFATGANYFNRLVPEVQVQSALGSGGLSGAPFV</sequence>
<name>A0A6J6D4Q8_9ZZZZ</name>
<keyword evidence="1" id="KW-0812">Transmembrane</keyword>
<protein>
    <submittedName>
        <fullName evidence="2">Unannotated protein</fullName>
    </submittedName>
</protein>
<accession>A0A6J6D4Q8</accession>
<evidence type="ECO:0000256" key="1">
    <source>
        <dbReference type="SAM" id="Phobius"/>
    </source>
</evidence>
<gene>
    <name evidence="2" type="ORF">UFOPK1561_00677</name>
</gene>
<keyword evidence="1" id="KW-1133">Transmembrane helix</keyword>
<organism evidence="2">
    <name type="scientific">freshwater metagenome</name>
    <dbReference type="NCBI Taxonomy" id="449393"/>
    <lineage>
        <taxon>unclassified sequences</taxon>
        <taxon>metagenomes</taxon>
        <taxon>ecological metagenomes</taxon>
    </lineage>
</organism>
<dbReference type="AlphaFoldDB" id="A0A6J6D4Q8"/>
<keyword evidence="1" id="KW-0472">Membrane</keyword>